<feature type="compositionally biased region" description="Low complexity" evidence="1">
    <location>
        <begin position="1"/>
        <end position="14"/>
    </location>
</feature>
<protein>
    <submittedName>
        <fullName evidence="2">Uncharacterized protein</fullName>
    </submittedName>
</protein>
<organism evidence="2 3">
    <name type="scientific">Rhynchosporium agropyri</name>
    <dbReference type="NCBI Taxonomy" id="914238"/>
    <lineage>
        <taxon>Eukaryota</taxon>
        <taxon>Fungi</taxon>
        <taxon>Dikarya</taxon>
        <taxon>Ascomycota</taxon>
        <taxon>Pezizomycotina</taxon>
        <taxon>Leotiomycetes</taxon>
        <taxon>Helotiales</taxon>
        <taxon>Ploettnerulaceae</taxon>
        <taxon>Rhynchosporium</taxon>
    </lineage>
</organism>
<dbReference type="AlphaFoldDB" id="A0A1E1LJU6"/>
<gene>
    <name evidence="2" type="ORF">RAG0_15142</name>
</gene>
<feature type="compositionally biased region" description="Polar residues" evidence="1">
    <location>
        <begin position="120"/>
        <end position="130"/>
    </location>
</feature>
<proteinExistence type="predicted"/>
<dbReference type="EMBL" id="FJUX01000132">
    <property type="protein sequence ID" value="CZT10775.1"/>
    <property type="molecule type" value="Genomic_DNA"/>
</dbReference>
<evidence type="ECO:0000313" key="3">
    <source>
        <dbReference type="Proteomes" id="UP000178912"/>
    </source>
</evidence>
<keyword evidence="3" id="KW-1185">Reference proteome</keyword>
<accession>A0A1E1LJU6</accession>
<evidence type="ECO:0000256" key="1">
    <source>
        <dbReference type="SAM" id="MobiDB-lite"/>
    </source>
</evidence>
<feature type="compositionally biased region" description="Basic and acidic residues" evidence="1">
    <location>
        <begin position="100"/>
        <end position="111"/>
    </location>
</feature>
<evidence type="ECO:0000313" key="2">
    <source>
        <dbReference type="EMBL" id="CZT10775.1"/>
    </source>
</evidence>
<reference evidence="3" key="1">
    <citation type="submission" date="2016-03" db="EMBL/GenBank/DDBJ databases">
        <authorList>
            <person name="Guldener U."/>
        </authorList>
    </citation>
    <scope>NUCLEOTIDE SEQUENCE [LARGE SCALE GENOMIC DNA]</scope>
    <source>
        <strain evidence="3">04CH-RAC-A.6.1</strain>
    </source>
</reference>
<feature type="region of interest" description="Disordered" evidence="1">
    <location>
        <begin position="1"/>
        <end position="136"/>
    </location>
</feature>
<name>A0A1E1LJU6_9HELO</name>
<sequence length="177" mass="20131">MDLSRSSASNAKKSALWEQNLRSPSSSPSSLENQPGRNEETVFVDDGRTEDKTSRASSPSLFLTPRIQARPLPSSDTNRQAAKLEVVDLQTPSPPTFAQKKIETPKTPENGRKRKRSRSNSVEFIRSTTKVPHEEAKSRRDLFIEACFREDEIKWDFPADLKEGLIERLTAIYDRFH</sequence>
<feature type="compositionally biased region" description="Basic and acidic residues" evidence="1">
    <location>
        <begin position="37"/>
        <end position="54"/>
    </location>
</feature>
<dbReference type="Proteomes" id="UP000178912">
    <property type="component" value="Unassembled WGS sequence"/>
</dbReference>